<comment type="function">
    <text evidence="5">Part of a binding-protein-dependent transport system for a sugar.</text>
</comment>
<accession>A0A075V342</accession>
<dbReference type="STRING" id="208439.AJAP_33850"/>
<dbReference type="PANTHER" id="PTHR43649">
    <property type="entry name" value="ARABINOSE-BINDING PROTEIN-RELATED"/>
    <property type="match status" value="1"/>
</dbReference>
<protein>
    <recommendedName>
        <fullName evidence="6">Probable sugar-binding periplasmic protein</fullName>
    </recommendedName>
</protein>
<dbReference type="Gene3D" id="3.40.190.10">
    <property type="entry name" value="Periplasmic binding protein-like II"/>
    <property type="match status" value="1"/>
</dbReference>
<dbReference type="eggNOG" id="COG1653">
    <property type="taxonomic scope" value="Bacteria"/>
</dbReference>
<evidence type="ECO:0000256" key="7">
    <source>
        <dbReference type="SAM" id="SignalP"/>
    </source>
</evidence>
<dbReference type="Pfam" id="PF13416">
    <property type="entry name" value="SBP_bac_8"/>
    <property type="match status" value="1"/>
</dbReference>
<evidence type="ECO:0000256" key="3">
    <source>
        <dbReference type="ARBA" id="ARBA00022448"/>
    </source>
</evidence>
<evidence type="ECO:0000256" key="6">
    <source>
        <dbReference type="ARBA" id="ARBA00049753"/>
    </source>
</evidence>
<evidence type="ECO:0000313" key="8">
    <source>
        <dbReference type="EMBL" id="AIG79578.1"/>
    </source>
</evidence>
<organism evidence="8 9">
    <name type="scientific">Amycolatopsis japonica</name>
    <dbReference type="NCBI Taxonomy" id="208439"/>
    <lineage>
        <taxon>Bacteria</taxon>
        <taxon>Bacillati</taxon>
        <taxon>Actinomycetota</taxon>
        <taxon>Actinomycetes</taxon>
        <taxon>Pseudonocardiales</taxon>
        <taxon>Pseudonocardiaceae</taxon>
        <taxon>Amycolatopsis</taxon>
        <taxon>Amycolatopsis japonica group</taxon>
    </lineage>
</organism>
<gene>
    <name evidence="8" type="ORF">AJAP_33850</name>
</gene>
<keyword evidence="3" id="KW-0813">Transport</keyword>
<dbReference type="RefSeq" id="WP_037332011.1">
    <property type="nucleotide sequence ID" value="NZ_CP008953.1"/>
</dbReference>
<dbReference type="PANTHER" id="PTHR43649:SF28">
    <property type="entry name" value="BINDING PROTEIN COMPONENT OF ABC SUGAR TRANSPORTER-RELATED"/>
    <property type="match status" value="1"/>
</dbReference>
<dbReference type="HOGENOM" id="CLU_031285_10_0_11"/>
<proteinExistence type="inferred from homology"/>
<dbReference type="KEGG" id="aja:AJAP_33850"/>
<keyword evidence="9" id="KW-1185">Reference proteome</keyword>
<dbReference type="InterPro" id="IPR050490">
    <property type="entry name" value="Bact_solute-bd_prot1"/>
</dbReference>
<dbReference type="AlphaFoldDB" id="A0A075V342"/>
<name>A0A075V342_9PSEU</name>
<dbReference type="SUPFAM" id="SSF53850">
    <property type="entry name" value="Periplasmic binding protein-like II"/>
    <property type="match status" value="1"/>
</dbReference>
<evidence type="ECO:0000313" key="9">
    <source>
        <dbReference type="Proteomes" id="UP000028492"/>
    </source>
</evidence>
<dbReference type="InterPro" id="IPR006059">
    <property type="entry name" value="SBP"/>
</dbReference>
<comment type="subcellular location">
    <subcellularLocation>
        <location evidence="1">Cell envelope</location>
    </subcellularLocation>
</comment>
<evidence type="ECO:0000256" key="5">
    <source>
        <dbReference type="ARBA" id="ARBA00049629"/>
    </source>
</evidence>
<evidence type="ECO:0000256" key="2">
    <source>
        <dbReference type="ARBA" id="ARBA00008520"/>
    </source>
</evidence>
<feature type="signal peptide" evidence="7">
    <location>
        <begin position="1"/>
        <end position="31"/>
    </location>
</feature>
<comment type="similarity">
    <text evidence="2">Belongs to the bacterial solute-binding protein 1 family.</text>
</comment>
<evidence type="ECO:0000256" key="1">
    <source>
        <dbReference type="ARBA" id="ARBA00004196"/>
    </source>
</evidence>
<keyword evidence="4 7" id="KW-0732">Signal</keyword>
<dbReference type="EMBL" id="CP008953">
    <property type="protein sequence ID" value="AIG79578.1"/>
    <property type="molecule type" value="Genomic_DNA"/>
</dbReference>
<dbReference type="Proteomes" id="UP000028492">
    <property type="component" value="Chromosome"/>
</dbReference>
<evidence type="ECO:0000256" key="4">
    <source>
        <dbReference type="ARBA" id="ARBA00022729"/>
    </source>
</evidence>
<dbReference type="GO" id="GO:0030313">
    <property type="term" value="C:cell envelope"/>
    <property type="evidence" value="ECO:0007669"/>
    <property type="project" value="UniProtKB-SubCell"/>
</dbReference>
<feature type="chain" id="PRO_5038915356" description="Probable sugar-binding periplasmic protein" evidence="7">
    <location>
        <begin position="32"/>
        <end position="460"/>
    </location>
</feature>
<reference evidence="8 9" key="1">
    <citation type="journal article" date="2014" name="J. Biotechnol.">
        <title>Complete genome sequence of the actinobacterium Amycolatopsis japonica MG417-CF17(T) (=DSM 44213T) producing (S,S)-N,N'-ethylenediaminedisuccinic acid.</title>
        <authorList>
            <person name="Stegmann E."/>
            <person name="Albersmeier A."/>
            <person name="Spohn M."/>
            <person name="Gert H."/>
            <person name="Weber T."/>
            <person name="Wohlleben W."/>
            <person name="Kalinowski J."/>
            <person name="Ruckert C."/>
        </authorList>
    </citation>
    <scope>NUCLEOTIDE SEQUENCE [LARGE SCALE GENOMIC DNA]</scope>
    <source>
        <strain evidence="9">MG417-CF17 (DSM 44213)</strain>
    </source>
</reference>
<sequence>MSSTTQVRRSGRRWRGSIVLGAVTVAALVSACSGAASGPNGGSGDAAAAPAADAKLTLTVYSKFTDREYNVVTAGLNKLKAKFPNIEIKHEGQQDDDKITQSIRGGNPPDVAISFFTDNLGAWCSTGSFQDLKPYIDRDKIDLNQIPDAVRSYTEYQGKRCAMPLLADVYGFYYNKDMFAAKGITSPPKTTSELFEATKKLTEFNPDGSIKVAGFLPSMPFYANMAQYWAPNFGATYIGPDGQSHLADSPEWKAMFDFQKQLVDFYGGHAKVEQFKAGLGEEYSADHGFQRGKLAMMIDGEYRTAFIKDQAPELKFGTAAPPVLDSKPDRYGGAFTTGTIIAIPKGAKNPGAAWELIKQVTLDTSTLVDLSNGLKNVPSTKAALTDPKLEVTPEFKTFLDLYNGGKLMPNPSTPIGDAHLKAVNDFAEKWQAGNVPDMIAGLKQVDAQINDELAQKRAGG</sequence>